<dbReference type="Gene3D" id="3.40.630.10">
    <property type="entry name" value="Zn peptidases"/>
    <property type="match status" value="1"/>
</dbReference>
<reference evidence="1 2" key="1">
    <citation type="submission" date="2016-10" db="EMBL/GenBank/DDBJ databases">
        <authorList>
            <person name="de Groot N.N."/>
        </authorList>
    </citation>
    <scope>NUCLEOTIDE SEQUENCE [LARGE SCALE GENOMIC DNA]</scope>
    <source>
        <strain evidence="1 2">CGMCC 1.10959</strain>
    </source>
</reference>
<keyword evidence="2" id="KW-1185">Reference proteome</keyword>
<sequence length="180" mass="18985">MVGFDTIDIAATGYGGYAAMLHDCTDNIVASGQLIGALQSVVSRAPVPQSPAVLSVRPVHAGDVYNLIPETVRLAGGTRYFHEAVKARLQKRTTEICEGIATQQKVAGADAVNDDQNPSMASEDFAVMLEQAPGAYIWLGNGPVSGFGARHTPRDDFNDVVLRGIDRGAKGMKACRGGAR</sequence>
<dbReference type="SUPFAM" id="SSF55031">
    <property type="entry name" value="Bacterial exopeptidase dimerisation domain"/>
    <property type="match status" value="1"/>
</dbReference>
<dbReference type="OrthoDB" id="9777385at2"/>
<evidence type="ECO:0000313" key="1">
    <source>
        <dbReference type="EMBL" id="SFT32783.1"/>
    </source>
</evidence>
<dbReference type="STRING" id="999627.SAMN05216236_10120"/>
<dbReference type="PANTHER" id="PTHR11014">
    <property type="entry name" value="PEPTIDASE M20 FAMILY MEMBER"/>
    <property type="match status" value="1"/>
</dbReference>
<dbReference type="InterPro" id="IPR036264">
    <property type="entry name" value="Bact_exopeptidase_dim_dom"/>
</dbReference>
<gene>
    <name evidence="1" type="ORF">SAMN05216236_10120</name>
</gene>
<dbReference type="Gene3D" id="3.30.70.360">
    <property type="match status" value="1"/>
</dbReference>
<dbReference type="RefSeq" id="WP_027262902.1">
    <property type="nucleotide sequence ID" value="NZ_FPAW01000001.1"/>
</dbReference>
<dbReference type="SUPFAM" id="SSF53187">
    <property type="entry name" value="Zn-dependent exopeptidases"/>
    <property type="match status" value="1"/>
</dbReference>
<protein>
    <submittedName>
        <fullName evidence="1">Hippurate hydrolase</fullName>
    </submittedName>
</protein>
<dbReference type="EMBL" id="FPAW01000001">
    <property type="protein sequence ID" value="SFT32783.1"/>
    <property type="molecule type" value="Genomic_DNA"/>
</dbReference>
<dbReference type="GO" id="GO:0016787">
    <property type="term" value="F:hydrolase activity"/>
    <property type="evidence" value="ECO:0007669"/>
    <property type="project" value="UniProtKB-KW"/>
</dbReference>
<dbReference type="eggNOG" id="COG1473">
    <property type="taxonomic scope" value="Bacteria"/>
</dbReference>
<organism evidence="1 2">
    <name type="scientific">Sedimentitalea nanhaiensis</name>
    <dbReference type="NCBI Taxonomy" id="999627"/>
    <lineage>
        <taxon>Bacteria</taxon>
        <taxon>Pseudomonadati</taxon>
        <taxon>Pseudomonadota</taxon>
        <taxon>Alphaproteobacteria</taxon>
        <taxon>Rhodobacterales</taxon>
        <taxon>Paracoccaceae</taxon>
        <taxon>Sedimentitalea</taxon>
    </lineage>
</organism>
<keyword evidence="1" id="KW-0378">Hydrolase</keyword>
<dbReference type="InterPro" id="IPR017439">
    <property type="entry name" value="Amidohydrolase"/>
</dbReference>
<name>A0A1I6X3D2_9RHOB</name>
<dbReference type="AlphaFoldDB" id="A0A1I6X3D2"/>
<dbReference type="PANTHER" id="PTHR11014:SF63">
    <property type="entry name" value="METALLOPEPTIDASE, PUTATIVE (AFU_ORTHOLOGUE AFUA_6G09600)-RELATED"/>
    <property type="match status" value="1"/>
</dbReference>
<dbReference type="Proteomes" id="UP000182466">
    <property type="component" value="Unassembled WGS sequence"/>
</dbReference>
<accession>A0A1I6X3D2</accession>
<evidence type="ECO:0000313" key="2">
    <source>
        <dbReference type="Proteomes" id="UP000182466"/>
    </source>
</evidence>
<proteinExistence type="predicted"/>